<dbReference type="AlphaFoldDB" id="A0AAW1ETY8"/>
<comment type="caution">
    <text evidence="2">The sequence shown here is derived from an EMBL/GenBank/DDBJ whole genome shotgun (WGS) entry which is preliminary data.</text>
</comment>
<evidence type="ECO:0000313" key="2">
    <source>
        <dbReference type="EMBL" id="KAK9526204.1"/>
    </source>
</evidence>
<accession>A0AAW1ETY8</accession>
<gene>
    <name evidence="2" type="ORF">VZT92_014917</name>
</gene>
<evidence type="ECO:0000313" key="3">
    <source>
        <dbReference type="Proteomes" id="UP001488805"/>
    </source>
</evidence>
<dbReference type="Proteomes" id="UP001488805">
    <property type="component" value="Unassembled WGS sequence"/>
</dbReference>
<dbReference type="EMBL" id="JBCEZU010000123">
    <property type="protein sequence ID" value="KAK9526204.1"/>
    <property type="molecule type" value="Genomic_DNA"/>
</dbReference>
<feature type="region of interest" description="Disordered" evidence="1">
    <location>
        <begin position="1"/>
        <end position="38"/>
    </location>
</feature>
<proteinExistence type="predicted"/>
<name>A0AAW1ETY8_ZOAVI</name>
<sequence length="83" mass="9598">MNPPFFRSALQPESPSGPDHVDRPESKPGQGQPPTAPASVLTWLQLRGWASSSHRRHFHFLKLYFHRNLPRRLRRNSIHPLAQ</sequence>
<keyword evidence="3" id="KW-1185">Reference proteome</keyword>
<protein>
    <submittedName>
        <fullName evidence="2">Uncharacterized protein</fullName>
    </submittedName>
</protein>
<reference evidence="2 3" key="1">
    <citation type="journal article" date="2024" name="Genome Biol. Evol.">
        <title>Chromosome-level genome assembly of the viviparous eelpout Zoarces viviparus.</title>
        <authorList>
            <person name="Fuhrmann N."/>
            <person name="Brasseur M.V."/>
            <person name="Bakowski C.E."/>
            <person name="Podsiadlowski L."/>
            <person name="Prost S."/>
            <person name="Krehenwinkel H."/>
            <person name="Mayer C."/>
        </authorList>
    </citation>
    <scope>NUCLEOTIDE SEQUENCE [LARGE SCALE GENOMIC DNA]</scope>
    <source>
        <strain evidence="2">NO-MEL_2022_Ind0_liver</strain>
    </source>
</reference>
<evidence type="ECO:0000256" key="1">
    <source>
        <dbReference type="SAM" id="MobiDB-lite"/>
    </source>
</evidence>
<organism evidence="2 3">
    <name type="scientific">Zoarces viviparus</name>
    <name type="common">Viviparous eelpout</name>
    <name type="synonym">Blennius viviparus</name>
    <dbReference type="NCBI Taxonomy" id="48416"/>
    <lineage>
        <taxon>Eukaryota</taxon>
        <taxon>Metazoa</taxon>
        <taxon>Chordata</taxon>
        <taxon>Craniata</taxon>
        <taxon>Vertebrata</taxon>
        <taxon>Euteleostomi</taxon>
        <taxon>Actinopterygii</taxon>
        <taxon>Neopterygii</taxon>
        <taxon>Teleostei</taxon>
        <taxon>Neoteleostei</taxon>
        <taxon>Acanthomorphata</taxon>
        <taxon>Eupercaria</taxon>
        <taxon>Perciformes</taxon>
        <taxon>Cottioidei</taxon>
        <taxon>Zoarcales</taxon>
        <taxon>Zoarcidae</taxon>
        <taxon>Zoarcinae</taxon>
        <taxon>Zoarces</taxon>
    </lineage>
</organism>